<dbReference type="PROSITE" id="PS00108">
    <property type="entry name" value="PROTEIN_KINASE_ST"/>
    <property type="match status" value="1"/>
</dbReference>
<keyword evidence="1" id="KW-0723">Serine/threonine-protein kinase</keyword>
<evidence type="ECO:0000256" key="1">
    <source>
        <dbReference type="ARBA" id="ARBA00022527"/>
    </source>
</evidence>
<name>A0ABM0R058_GALVR</name>
<evidence type="ECO:0000313" key="7">
    <source>
        <dbReference type="Proteomes" id="UP000694923"/>
    </source>
</evidence>
<dbReference type="PROSITE" id="PS50011">
    <property type="entry name" value="PROTEIN_KINASE_DOM"/>
    <property type="match status" value="1"/>
</dbReference>
<keyword evidence="3" id="KW-0547">Nucleotide-binding</keyword>
<dbReference type="GO" id="GO:0016301">
    <property type="term" value="F:kinase activity"/>
    <property type="evidence" value="ECO:0007669"/>
    <property type="project" value="UniProtKB-KW"/>
</dbReference>
<dbReference type="Gene3D" id="1.10.510.10">
    <property type="entry name" value="Transferase(Phosphotransferase) domain 1"/>
    <property type="match status" value="1"/>
</dbReference>
<dbReference type="InterPro" id="IPR008271">
    <property type="entry name" value="Ser/Thr_kinase_AS"/>
</dbReference>
<keyword evidence="4 8" id="KW-0418">Kinase</keyword>
<proteinExistence type="predicted"/>
<keyword evidence="5" id="KW-0067">ATP-binding</keyword>
<evidence type="ECO:0000256" key="2">
    <source>
        <dbReference type="ARBA" id="ARBA00022679"/>
    </source>
</evidence>
<evidence type="ECO:0000259" key="6">
    <source>
        <dbReference type="PROSITE" id="PS50011"/>
    </source>
</evidence>
<dbReference type="RefSeq" id="XP_008573999.1">
    <property type="nucleotide sequence ID" value="XM_008575777.1"/>
</dbReference>
<evidence type="ECO:0000256" key="3">
    <source>
        <dbReference type="ARBA" id="ARBA00022741"/>
    </source>
</evidence>
<evidence type="ECO:0000256" key="4">
    <source>
        <dbReference type="ARBA" id="ARBA00022777"/>
    </source>
</evidence>
<dbReference type="InterPro" id="IPR011009">
    <property type="entry name" value="Kinase-like_dom_sf"/>
</dbReference>
<reference evidence="8" key="1">
    <citation type="submission" date="2025-08" db="UniProtKB">
        <authorList>
            <consortium name="RefSeq"/>
        </authorList>
    </citation>
    <scope>IDENTIFICATION</scope>
</reference>
<dbReference type="SUPFAM" id="SSF56112">
    <property type="entry name" value="Protein kinase-like (PK-like)"/>
    <property type="match status" value="1"/>
</dbReference>
<dbReference type="Gene3D" id="3.30.200.20">
    <property type="entry name" value="Phosphorylase Kinase, domain 1"/>
    <property type="match status" value="1"/>
</dbReference>
<dbReference type="InterPro" id="IPR043969">
    <property type="entry name" value="MAP3K_PH"/>
</dbReference>
<keyword evidence="7" id="KW-1185">Reference proteome</keyword>
<dbReference type="InterPro" id="IPR000719">
    <property type="entry name" value="Prot_kinase_dom"/>
</dbReference>
<gene>
    <name evidence="8" type="primary">LOC103592900</name>
</gene>
<dbReference type="Pfam" id="PF00069">
    <property type="entry name" value="Pkinase"/>
    <property type="match status" value="1"/>
</dbReference>
<feature type="domain" description="Protein kinase" evidence="6">
    <location>
        <begin position="378"/>
        <end position="538"/>
    </location>
</feature>
<dbReference type="Pfam" id="PF13281">
    <property type="entry name" value="MAP3K_TRAF_bd"/>
    <property type="match status" value="1"/>
</dbReference>
<keyword evidence="2" id="KW-0808">Transferase</keyword>
<dbReference type="Proteomes" id="UP000694923">
    <property type="component" value="Unplaced"/>
</dbReference>
<dbReference type="Pfam" id="PF19039">
    <property type="entry name" value="ASK_PH"/>
    <property type="match status" value="1"/>
</dbReference>
<evidence type="ECO:0000313" key="8">
    <source>
        <dbReference type="RefSeq" id="XP_008573999.1"/>
    </source>
</evidence>
<sequence length="538" mass="61825">MSDVSRQPSLFYHLGVRESFDMANNVILYHDTDADTALSLKDMVTQKNTASSGNYYFIPYIVTPCTDYFCCESDAQRRASEYMQPNWDTLLGPLCEPLVDRFISLLKDIHVTSCAYYKETLLNDIRKAREKYQGDELAKELARIKLRMDNTEVLTSDIIINLLFSYRDIQDYDAMVKLVETLEMLPTCDLADQHNIKFHYAFALNRYLRSLVQNLLLIRCFKKTIIEHSPRQERLNFWLDIIFEATSEVTNGLRFPVLVIEPTKIYQPSYVSINSEAEERTVSLLHVPPTEMKQIHEWNFTASSIKGISLSKFDERCCFLYVHDNSDDFQIYFSTEDQCSRFCSLVREMITNAVGSAVELEGETDGDTLEYEYDHDANGERVVLGKGTYGIVYAGWDLSNQVRIAIEEVPEREIAGEYSQPLHEEIALHKHLKHRNIVRYLGSVSEDGYIKIFMEQVPGGSLSAHLRSKWGPMKEPTIKFYTKQILEGLEYLHENQIVHRDIKGDNVLVNTYSGVVKISDFGTSKHLAGVNPCTETFA</sequence>
<feature type="non-terminal residue" evidence="8">
    <location>
        <position position="538"/>
    </location>
</feature>
<dbReference type="InterPro" id="IPR025136">
    <property type="entry name" value="MAP3K_TRAF-bd"/>
</dbReference>
<organism evidence="7 8">
    <name type="scientific">Galeopterus variegatus</name>
    <name type="common">Malayan flying lemur</name>
    <name type="synonym">Cynocephalus variegatus</name>
    <dbReference type="NCBI Taxonomy" id="482537"/>
    <lineage>
        <taxon>Eukaryota</taxon>
        <taxon>Metazoa</taxon>
        <taxon>Chordata</taxon>
        <taxon>Craniata</taxon>
        <taxon>Vertebrata</taxon>
        <taxon>Euteleostomi</taxon>
        <taxon>Mammalia</taxon>
        <taxon>Eutheria</taxon>
        <taxon>Euarchontoglires</taxon>
        <taxon>Dermoptera</taxon>
        <taxon>Cynocephalidae</taxon>
        <taxon>Galeopterus</taxon>
    </lineage>
</organism>
<dbReference type="SMART" id="SM00220">
    <property type="entry name" value="S_TKc"/>
    <property type="match status" value="1"/>
</dbReference>
<dbReference type="PANTHER" id="PTHR11584:SF363">
    <property type="entry name" value="MITOGEN-ACTIVATED PROTEIN KINASE KINASE KINASE 15"/>
    <property type="match status" value="1"/>
</dbReference>
<protein>
    <submittedName>
        <fullName evidence="8">Mitogen-activated protein kinase kinase kinase 15</fullName>
    </submittedName>
</protein>
<accession>A0ABM0R058</accession>
<evidence type="ECO:0000256" key="5">
    <source>
        <dbReference type="ARBA" id="ARBA00022840"/>
    </source>
</evidence>
<dbReference type="PANTHER" id="PTHR11584">
    <property type="entry name" value="SERINE/THREONINE PROTEIN KINASE"/>
    <property type="match status" value="1"/>
</dbReference>
<dbReference type="GeneID" id="103592900"/>